<protein>
    <submittedName>
        <fullName evidence="2">Uncharacterized protein</fullName>
    </submittedName>
</protein>
<evidence type="ECO:0000256" key="1">
    <source>
        <dbReference type="SAM" id="Phobius"/>
    </source>
</evidence>
<dbReference type="EMBL" id="NMUH01000018">
    <property type="protein sequence ID" value="MQL68634.1"/>
    <property type="molecule type" value="Genomic_DNA"/>
</dbReference>
<keyword evidence="1" id="KW-1133">Transmembrane helix</keyword>
<dbReference type="Pfam" id="PF14476">
    <property type="entry name" value="Chloroplast_duf"/>
    <property type="match status" value="2"/>
</dbReference>
<organism evidence="2 3">
    <name type="scientific">Colocasia esculenta</name>
    <name type="common">Wild taro</name>
    <name type="synonym">Arum esculentum</name>
    <dbReference type="NCBI Taxonomy" id="4460"/>
    <lineage>
        <taxon>Eukaryota</taxon>
        <taxon>Viridiplantae</taxon>
        <taxon>Streptophyta</taxon>
        <taxon>Embryophyta</taxon>
        <taxon>Tracheophyta</taxon>
        <taxon>Spermatophyta</taxon>
        <taxon>Magnoliopsida</taxon>
        <taxon>Liliopsida</taxon>
        <taxon>Araceae</taxon>
        <taxon>Aroideae</taxon>
        <taxon>Colocasieae</taxon>
        <taxon>Colocasia</taxon>
    </lineage>
</organism>
<feature type="transmembrane region" description="Helical" evidence="1">
    <location>
        <begin position="21"/>
        <end position="41"/>
    </location>
</feature>
<keyword evidence="3" id="KW-1185">Reference proteome</keyword>
<dbReference type="AlphaFoldDB" id="A0A843TGC1"/>
<keyword evidence="1" id="KW-0812">Transmembrane</keyword>
<accession>A0A843TGC1</accession>
<proteinExistence type="predicted"/>
<reference evidence="2" key="1">
    <citation type="submission" date="2017-07" db="EMBL/GenBank/DDBJ databases">
        <title>Taro Niue Genome Assembly and Annotation.</title>
        <authorList>
            <person name="Atibalentja N."/>
            <person name="Keating K."/>
            <person name="Fields C.J."/>
        </authorList>
    </citation>
    <scope>NUCLEOTIDE SEQUENCE</scope>
    <source>
        <strain evidence="2">Niue_2</strain>
        <tissue evidence="2">Leaf</tissue>
    </source>
</reference>
<comment type="caution">
    <text evidence="2">The sequence shown here is derived from an EMBL/GenBank/DDBJ whole genome shotgun (WGS) entry which is preliminary data.</text>
</comment>
<evidence type="ECO:0000313" key="2">
    <source>
        <dbReference type="EMBL" id="MQL68634.1"/>
    </source>
</evidence>
<sequence length="107" mass="11744">MTGVLGTLKKDANEYMKLGRLVLSINTVLAMVGPAITGLAATDAGIYGFQVSRAMALDLEEEIEFNLEEADVKERENGELFKLRMDLQLGRSPSELRTLSSSCPQKH</sequence>
<evidence type="ECO:0000313" key="3">
    <source>
        <dbReference type="Proteomes" id="UP000652761"/>
    </source>
</evidence>
<dbReference type="PANTHER" id="PTHR33358">
    <property type="entry name" value="F-BOX PROTEIN WITH A DOMAIN PROTEIN"/>
    <property type="match status" value="1"/>
</dbReference>
<dbReference type="InterPro" id="IPR027949">
    <property type="entry name" value="Chloroplast_duf"/>
</dbReference>
<dbReference type="PANTHER" id="PTHR33358:SF12">
    <property type="entry name" value="F-BOX PROTEIN WITH A DOMAIN PROTEIN"/>
    <property type="match status" value="1"/>
</dbReference>
<keyword evidence="1" id="KW-0472">Membrane</keyword>
<gene>
    <name evidence="2" type="ORF">Taro_000934</name>
</gene>
<dbReference type="OrthoDB" id="765586at2759"/>
<dbReference type="Proteomes" id="UP000652761">
    <property type="component" value="Unassembled WGS sequence"/>
</dbReference>
<name>A0A843TGC1_COLES</name>